<feature type="compositionally biased region" description="Polar residues" evidence="1">
    <location>
        <begin position="246"/>
        <end position="258"/>
    </location>
</feature>
<keyword evidence="2" id="KW-1185">Reference proteome</keyword>
<proteinExistence type="predicted"/>
<dbReference type="STRING" id="51240.A0A2I4E399"/>
<dbReference type="OrthoDB" id="1748459at2759"/>
<dbReference type="Pfam" id="PF14223">
    <property type="entry name" value="Retrotran_gag_2"/>
    <property type="match status" value="1"/>
</dbReference>
<dbReference type="KEGG" id="jre:108985861"/>
<dbReference type="AlphaFoldDB" id="A0A2I4E399"/>
<evidence type="ECO:0000256" key="1">
    <source>
        <dbReference type="SAM" id="MobiDB-lite"/>
    </source>
</evidence>
<reference evidence="3" key="1">
    <citation type="submission" date="2025-08" db="UniProtKB">
        <authorList>
            <consortium name="RefSeq"/>
        </authorList>
    </citation>
    <scope>IDENTIFICATION</scope>
    <source>
        <tissue evidence="3">Leaves</tissue>
    </source>
</reference>
<name>A0A2I4E399_JUGRE</name>
<dbReference type="RefSeq" id="XP_018813858.1">
    <property type="nucleotide sequence ID" value="XM_018958313.1"/>
</dbReference>
<protein>
    <submittedName>
        <fullName evidence="3">Uncharacterized protein LOC108985861</fullName>
    </submittedName>
</protein>
<evidence type="ECO:0000313" key="2">
    <source>
        <dbReference type="Proteomes" id="UP000235220"/>
    </source>
</evidence>
<sequence length="312" mass="34546">MVSDDHTSNETTIPNSDMSSSQNPNNQPFSPTETPLVALNITAQINEKLTPSTFSQWRAQFEALLIGYDLLDYVNGLSVCPSSDGTPSFALKITHWVRQDKLILSAILASTSNTITPLIATAKTSHEAWKKLNHMYASRSRMRAMQFKEEITLIQEGNRSIPKYLHAVKALADEIALIDHPISDDDLTLYILNGLGFVFREIAAPIHARERSLTFEELHDLLVSHDSYLRQLESATQNLVVSANYTHRKPNSGNSSQKTHGKPAGFSETKAKLKTQSFTTKHRAGPITPSESTSPDANFVTKLVTRPSCALN</sequence>
<dbReference type="Proteomes" id="UP000235220">
    <property type="component" value="Chromosome 16"/>
</dbReference>
<feature type="region of interest" description="Disordered" evidence="1">
    <location>
        <begin position="246"/>
        <end position="298"/>
    </location>
</feature>
<dbReference type="Gramene" id="Jr16_09710_p1">
    <property type="protein sequence ID" value="cds.Jr16_09710_p1"/>
    <property type="gene ID" value="Jr16_09710"/>
</dbReference>
<feature type="compositionally biased region" description="Low complexity" evidence="1">
    <location>
        <begin position="14"/>
        <end position="31"/>
    </location>
</feature>
<accession>A0A2I4E399</accession>
<feature type="region of interest" description="Disordered" evidence="1">
    <location>
        <begin position="1"/>
        <end position="33"/>
    </location>
</feature>
<gene>
    <name evidence="3" type="primary">LOC108985861</name>
</gene>
<dbReference type="PANTHER" id="PTHR47481">
    <property type="match status" value="1"/>
</dbReference>
<organism evidence="2 3">
    <name type="scientific">Juglans regia</name>
    <name type="common">English walnut</name>
    <dbReference type="NCBI Taxonomy" id="51240"/>
    <lineage>
        <taxon>Eukaryota</taxon>
        <taxon>Viridiplantae</taxon>
        <taxon>Streptophyta</taxon>
        <taxon>Embryophyta</taxon>
        <taxon>Tracheophyta</taxon>
        <taxon>Spermatophyta</taxon>
        <taxon>Magnoliopsida</taxon>
        <taxon>eudicotyledons</taxon>
        <taxon>Gunneridae</taxon>
        <taxon>Pentapetalae</taxon>
        <taxon>rosids</taxon>
        <taxon>fabids</taxon>
        <taxon>Fagales</taxon>
        <taxon>Juglandaceae</taxon>
        <taxon>Juglans</taxon>
    </lineage>
</organism>
<dbReference type="GeneID" id="108985861"/>
<evidence type="ECO:0000313" key="3">
    <source>
        <dbReference type="RefSeq" id="XP_018813858.1"/>
    </source>
</evidence>
<dbReference type="PANTHER" id="PTHR47481:SF9">
    <property type="entry name" value="RETROTRANSPOSON GAG DOMAIN-CONTAINING PROTEIN"/>
    <property type="match status" value="1"/>
</dbReference>